<organism evidence="3 4">
    <name type="scientific">Devosia aurantiaca</name>
    <dbReference type="NCBI Taxonomy" id="2714858"/>
    <lineage>
        <taxon>Bacteria</taxon>
        <taxon>Pseudomonadati</taxon>
        <taxon>Pseudomonadota</taxon>
        <taxon>Alphaproteobacteria</taxon>
        <taxon>Hyphomicrobiales</taxon>
        <taxon>Devosiaceae</taxon>
        <taxon>Devosia</taxon>
    </lineage>
</organism>
<gene>
    <name evidence="3" type="ORF">G5575_13370</name>
</gene>
<dbReference type="GO" id="GO:0090374">
    <property type="term" value="P:oligopeptide export from mitochondrion"/>
    <property type="evidence" value="ECO:0007669"/>
    <property type="project" value="TreeGrafter"/>
</dbReference>
<dbReference type="InterPro" id="IPR039421">
    <property type="entry name" value="Type_1_exporter"/>
</dbReference>
<evidence type="ECO:0000313" key="3">
    <source>
        <dbReference type="EMBL" id="NGP18512.1"/>
    </source>
</evidence>
<dbReference type="Gene3D" id="3.40.50.300">
    <property type="entry name" value="P-loop containing nucleotide triphosphate hydrolases"/>
    <property type="match status" value="1"/>
</dbReference>
<dbReference type="Proteomes" id="UP000474802">
    <property type="component" value="Unassembled WGS sequence"/>
</dbReference>
<dbReference type="GO" id="GO:0016887">
    <property type="term" value="F:ATP hydrolysis activity"/>
    <property type="evidence" value="ECO:0007669"/>
    <property type="project" value="InterPro"/>
</dbReference>
<dbReference type="Pfam" id="PF00005">
    <property type="entry name" value="ABC_tran"/>
    <property type="match status" value="1"/>
</dbReference>
<evidence type="ECO:0000313" key="4">
    <source>
        <dbReference type="Proteomes" id="UP000474802"/>
    </source>
</evidence>
<comment type="caution">
    <text evidence="3">The sequence shown here is derived from an EMBL/GenBank/DDBJ whole genome shotgun (WGS) entry which is preliminary data.</text>
</comment>
<feature type="domain" description="ABC transporter" evidence="2">
    <location>
        <begin position="49"/>
        <end position="79"/>
    </location>
</feature>
<protein>
    <submittedName>
        <fullName evidence="3">ATP-binding cassette domain-containing protein</fullName>
    </submittedName>
</protein>
<keyword evidence="4" id="KW-1185">Reference proteome</keyword>
<dbReference type="RefSeq" id="WP_164534779.1">
    <property type="nucleotide sequence ID" value="NZ_JAALFG010000003.1"/>
</dbReference>
<dbReference type="GO" id="GO:0005524">
    <property type="term" value="F:ATP binding"/>
    <property type="evidence" value="ECO:0007669"/>
    <property type="project" value="UniProtKB-KW"/>
</dbReference>
<dbReference type="InterPro" id="IPR027417">
    <property type="entry name" value="P-loop_NTPase"/>
</dbReference>
<evidence type="ECO:0000259" key="2">
    <source>
        <dbReference type="Pfam" id="PF00005"/>
    </source>
</evidence>
<sequence length="138" mass="14595">MPACSSILADTIASHAAGESDDFSGGQNPAPKADVIEKTAPERGGIARVRLSGGQRQRIGIASALNKRSEVIILDKATSALDNYTEAALIAALEGLSDDVTVIMVAHRLTTLRNCEHIIEIADGQVKRSGRYAELIRA</sequence>
<dbReference type="SUPFAM" id="SSF52540">
    <property type="entry name" value="P-loop containing nucleoside triphosphate hydrolases"/>
    <property type="match status" value="1"/>
</dbReference>
<dbReference type="PANTHER" id="PTHR43394">
    <property type="entry name" value="ATP-DEPENDENT PERMEASE MDL1, MITOCHONDRIAL"/>
    <property type="match status" value="1"/>
</dbReference>
<dbReference type="AlphaFoldDB" id="A0A6M1ST20"/>
<name>A0A6M1ST20_9HYPH</name>
<reference evidence="3 4" key="1">
    <citation type="submission" date="2020-02" db="EMBL/GenBank/DDBJ databases">
        <authorList>
            <person name="Khan S.A."/>
            <person name="Jeon C.O."/>
            <person name="Chun B.H."/>
        </authorList>
    </citation>
    <scope>NUCLEOTIDE SEQUENCE [LARGE SCALE GENOMIC DNA]</scope>
    <source>
        <strain evidence="3 4">H239</strain>
    </source>
</reference>
<keyword evidence="3" id="KW-0547">Nucleotide-binding</keyword>
<dbReference type="InterPro" id="IPR003439">
    <property type="entry name" value="ABC_transporter-like_ATP-bd"/>
</dbReference>
<reference evidence="3 4" key="2">
    <citation type="submission" date="2020-03" db="EMBL/GenBank/DDBJ databases">
        <title>Devosia chinhatensis sp. nov., isolated from a hexachlorocyclohexane (HCH) dump site in India.</title>
        <authorList>
            <person name="Kumar M."/>
            <person name="Lal R."/>
        </authorList>
    </citation>
    <scope>NUCLEOTIDE SEQUENCE [LARGE SCALE GENOMIC DNA]</scope>
    <source>
        <strain evidence="3 4">H239</strain>
    </source>
</reference>
<proteinExistence type="predicted"/>
<dbReference type="PANTHER" id="PTHR43394:SF1">
    <property type="entry name" value="ATP-BINDING CASSETTE SUB-FAMILY B MEMBER 10, MITOCHONDRIAL"/>
    <property type="match status" value="1"/>
</dbReference>
<keyword evidence="3" id="KW-0067">ATP-binding</keyword>
<dbReference type="EMBL" id="JAALFG010000003">
    <property type="protein sequence ID" value="NGP18512.1"/>
    <property type="molecule type" value="Genomic_DNA"/>
</dbReference>
<evidence type="ECO:0000256" key="1">
    <source>
        <dbReference type="SAM" id="MobiDB-lite"/>
    </source>
</evidence>
<accession>A0A6M1ST20</accession>
<dbReference type="GO" id="GO:0015421">
    <property type="term" value="F:ABC-type oligopeptide transporter activity"/>
    <property type="evidence" value="ECO:0007669"/>
    <property type="project" value="TreeGrafter"/>
</dbReference>
<feature type="region of interest" description="Disordered" evidence="1">
    <location>
        <begin position="18"/>
        <end position="37"/>
    </location>
</feature>